<evidence type="ECO:0000313" key="4">
    <source>
        <dbReference type="Proteomes" id="UP000828390"/>
    </source>
</evidence>
<sequence>MLACFPFQTFKHRPHPFKERSYVRHFSDEIQTGLKPFFARLKTQITDVTLNSSSLEVQTMFPAAIQTGQYTCRTMSAVARCLHTFHGRLVQPQSSRHGLVVPKTCMLQQTCNVRKIYPNPFEQDPEYNRLPDEYTHFNLDYVPHLGNKGQSIVSSIQASAAASELGRLFAVVHVDGQQRKVTTEDLLLINGFFPPQIGDKIRLEKVMLVGGRDFTLMGKPILKRDLVNVEATVIEKTMSHVRVNFTMLKRFRRLKLVQHPQAVIVINKIELHPSVL</sequence>
<proteinExistence type="inferred from homology"/>
<dbReference type="PANTHER" id="PTHR21349">
    <property type="entry name" value="50S RIBOSOMAL PROTEIN L21"/>
    <property type="match status" value="1"/>
</dbReference>
<evidence type="ECO:0000256" key="1">
    <source>
        <dbReference type="ARBA" id="ARBA00008563"/>
    </source>
</evidence>
<dbReference type="EMBL" id="JAIWYP010000012">
    <property type="protein sequence ID" value="KAH3723734.1"/>
    <property type="molecule type" value="Genomic_DNA"/>
</dbReference>
<keyword evidence="4" id="KW-1185">Reference proteome</keyword>
<accession>A0A9D4CFG9</accession>
<reference evidence="3" key="2">
    <citation type="submission" date="2020-11" db="EMBL/GenBank/DDBJ databases">
        <authorList>
            <person name="McCartney M.A."/>
            <person name="Auch B."/>
            <person name="Kono T."/>
            <person name="Mallez S."/>
            <person name="Becker A."/>
            <person name="Gohl D.M."/>
            <person name="Silverstein K.A.T."/>
            <person name="Koren S."/>
            <person name="Bechman K.B."/>
            <person name="Herman A."/>
            <person name="Abrahante J.E."/>
            <person name="Garbe J."/>
        </authorList>
    </citation>
    <scope>NUCLEOTIDE SEQUENCE</scope>
    <source>
        <strain evidence="3">Duluth1</strain>
        <tissue evidence="3">Whole animal</tissue>
    </source>
</reference>
<dbReference type="Proteomes" id="UP000828390">
    <property type="component" value="Unassembled WGS sequence"/>
</dbReference>
<dbReference type="Pfam" id="PF00829">
    <property type="entry name" value="Ribosomal_L21p"/>
    <property type="match status" value="1"/>
</dbReference>
<dbReference type="InterPro" id="IPR036164">
    <property type="entry name" value="bL21-like_sf"/>
</dbReference>
<evidence type="ECO:0000313" key="3">
    <source>
        <dbReference type="EMBL" id="KAH3723734.1"/>
    </source>
</evidence>
<name>A0A9D4CFG9_DREPO</name>
<dbReference type="SUPFAM" id="SSF141091">
    <property type="entry name" value="L21p-like"/>
    <property type="match status" value="1"/>
</dbReference>
<comment type="caution">
    <text evidence="3">The sequence shown here is derived from an EMBL/GenBank/DDBJ whole genome shotgun (WGS) entry which is preliminary data.</text>
</comment>
<protein>
    <recommendedName>
        <fullName evidence="2">Large ribosomal subunit protein bL21m</fullName>
    </recommendedName>
</protein>
<dbReference type="GO" id="GO:0003735">
    <property type="term" value="F:structural constituent of ribosome"/>
    <property type="evidence" value="ECO:0007669"/>
    <property type="project" value="TreeGrafter"/>
</dbReference>
<reference evidence="3" key="1">
    <citation type="journal article" date="2019" name="bioRxiv">
        <title>The Genome of the Zebra Mussel, Dreissena polymorpha: A Resource for Invasive Species Research.</title>
        <authorList>
            <person name="McCartney M.A."/>
            <person name="Auch B."/>
            <person name="Kono T."/>
            <person name="Mallez S."/>
            <person name="Zhang Y."/>
            <person name="Obille A."/>
            <person name="Becker A."/>
            <person name="Abrahante J.E."/>
            <person name="Garbe J."/>
            <person name="Badalamenti J.P."/>
            <person name="Herman A."/>
            <person name="Mangelson H."/>
            <person name="Liachko I."/>
            <person name="Sullivan S."/>
            <person name="Sone E.D."/>
            <person name="Koren S."/>
            <person name="Silverstein K.A.T."/>
            <person name="Beckman K.B."/>
            <person name="Gohl D.M."/>
        </authorList>
    </citation>
    <scope>NUCLEOTIDE SEQUENCE</scope>
    <source>
        <strain evidence="3">Duluth1</strain>
        <tissue evidence="3">Whole animal</tissue>
    </source>
</reference>
<organism evidence="3 4">
    <name type="scientific">Dreissena polymorpha</name>
    <name type="common">Zebra mussel</name>
    <name type="synonym">Mytilus polymorpha</name>
    <dbReference type="NCBI Taxonomy" id="45954"/>
    <lineage>
        <taxon>Eukaryota</taxon>
        <taxon>Metazoa</taxon>
        <taxon>Spiralia</taxon>
        <taxon>Lophotrochozoa</taxon>
        <taxon>Mollusca</taxon>
        <taxon>Bivalvia</taxon>
        <taxon>Autobranchia</taxon>
        <taxon>Heteroconchia</taxon>
        <taxon>Euheterodonta</taxon>
        <taxon>Imparidentia</taxon>
        <taxon>Neoheterodontei</taxon>
        <taxon>Myida</taxon>
        <taxon>Dreissenoidea</taxon>
        <taxon>Dreissenidae</taxon>
        <taxon>Dreissena</taxon>
    </lineage>
</organism>
<evidence type="ECO:0000256" key="2">
    <source>
        <dbReference type="ARBA" id="ARBA00044129"/>
    </source>
</evidence>
<comment type="similarity">
    <text evidence="1">Belongs to the bacterial ribosomal protein bL21 family.</text>
</comment>
<gene>
    <name evidence="3" type="ORF">DPMN_049528</name>
</gene>
<dbReference type="InterPro" id="IPR028909">
    <property type="entry name" value="bL21-like"/>
</dbReference>
<dbReference type="AlphaFoldDB" id="A0A9D4CFG9"/>
<dbReference type="GO" id="GO:0005762">
    <property type="term" value="C:mitochondrial large ribosomal subunit"/>
    <property type="evidence" value="ECO:0007669"/>
    <property type="project" value="TreeGrafter"/>
</dbReference>
<dbReference type="PANTHER" id="PTHR21349:SF0">
    <property type="entry name" value="LARGE RIBOSOMAL SUBUNIT PROTEIN BL21M"/>
    <property type="match status" value="1"/>
</dbReference>